<evidence type="ECO:0000313" key="3">
    <source>
        <dbReference type="Proteomes" id="UP000838100"/>
    </source>
</evidence>
<name>A0ABN8EKC0_9GAMM</name>
<proteinExistence type="predicted"/>
<dbReference type="EMBL" id="CAKLPX010000001">
    <property type="protein sequence ID" value="CAH0991282.1"/>
    <property type="molecule type" value="Genomic_DNA"/>
</dbReference>
<dbReference type="Pfam" id="PF14062">
    <property type="entry name" value="DUF4253"/>
    <property type="match status" value="1"/>
</dbReference>
<organism evidence="2 3">
    <name type="scientific">Sinobacterium norvegicum</name>
    <dbReference type="NCBI Taxonomy" id="1641715"/>
    <lineage>
        <taxon>Bacteria</taxon>
        <taxon>Pseudomonadati</taxon>
        <taxon>Pseudomonadota</taxon>
        <taxon>Gammaproteobacteria</taxon>
        <taxon>Cellvibrionales</taxon>
        <taxon>Spongiibacteraceae</taxon>
        <taxon>Sinobacterium</taxon>
    </lineage>
</organism>
<dbReference type="InterPro" id="IPR025349">
    <property type="entry name" value="DUF4253"/>
</dbReference>
<sequence>MHFLVLIALFLVIIYFFKTLGVFGQQEELAKPQPDSKAQAMQVLDALAFGQCPARGFFTRGEQQSDDGISVEMSYQSALQAMPLIRQQLPSGLVAMIGKRQFNRSDVAEVVVAPVADQFEFLQLMQTRSDEPQRDSSELVAVLMQWHQRYGLALYRVDVEGVSFRLLRQPEDSAALARQLADFCPGAVAPGCGSLEDLQQAVVEGDVSLWWD</sequence>
<comment type="caution">
    <text evidence="2">The sequence shown here is derived from an EMBL/GenBank/DDBJ whole genome shotgun (WGS) entry which is preliminary data.</text>
</comment>
<feature type="domain" description="DUF4253" evidence="1">
    <location>
        <begin position="110"/>
        <end position="212"/>
    </location>
</feature>
<keyword evidence="3" id="KW-1185">Reference proteome</keyword>
<accession>A0ABN8EKC0</accession>
<evidence type="ECO:0000259" key="1">
    <source>
        <dbReference type="Pfam" id="PF14062"/>
    </source>
</evidence>
<dbReference type="Proteomes" id="UP000838100">
    <property type="component" value="Unassembled WGS sequence"/>
</dbReference>
<reference evidence="2" key="1">
    <citation type="submission" date="2021-12" db="EMBL/GenBank/DDBJ databases">
        <authorList>
            <person name="Rodrigo-Torres L."/>
            <person name="Arahal R. D."/>
            <person name="Lucena T."/>
        </authorList>
    </citation>
    <scope>NUCLEOTIDE SEQUENCE</scope>
    <source>
        <strain evidence="2">CECT 8267</strain>
    </source>
</reference>
<dbReference type="RefSeq" id="WP_237443937.1">
    <property type="nucleotide sequence ID" value="NZ_CAKLPX010000001.1"/>
</dbReference>
<protein>
    <recommendedName>
        <fullName evidence="1">DUF4253 domain-containing protein</fullName>
    </recommendedName>
</protein>
<evidence type="ECO:0000313" key="2">
    <source>
        <dbReference type="EMBL" id="CAH0991282.1"/>
    </source>
</evidence>
<gene>
    <name evidence="2" type="ORF">SIN8267_01384</name>
</gene>